<dbReference type="InterPro" id="IPR032710">
    <property type="entry name" value="NTF2-like_dom_sf"/>
</dbReference>
<dbReference type="InterPro" id="IPR037401">
    <property type="entry name" value="SnoaL-like"/>
</dbReference>
<dbReference type="RefSeq" id="WP_103932519.1">
    <property type="nucleotide sequence ID" value="NZ_FNVA01000002.1"/>
</dbReference>
<gene>
    <name evidence="2" type="ORF">SAMN05421819_1608</name>
</gene>
<keyword evidence="2" id="KW-0413">Isomerase</keyword>
<evidence type="ECO:0000313" key="2">
    <source>
        <dbReference type="EMBL" id="SEF99587.1"/>
    </source>
</evidence>
<reference evidence="2 3" key="1">
    <citation type="submission" date="2016-10" db="EMBL/GenBank/DDBJ databases">
        <authorList>
            <person name="de Groot N.N."/>
        </authorList>
    </citation>
    <scope>NUCLEOTIDE SEQUENCE [LARGE SCALE GENOMIC DNA]</scope>
    <source>
        <strain evidence="2 3">DSM 22489</strain>
    </source>
</reference>
<proteinExistence type="predicted"/>
<keyword evidence="3" id="KW-1185">Reference proteome</keyword>
<feature type="domain" description="SnoaL-like" evidence="1">
    <location>
        <begin position="18"/>
        <end position="106"/>
    </location>
</feature>
<evidence type="ECO:0000313" key="3">
    <source>
        <dbReference type="Proteomes" id="UP000236728"/>
    </source>
</evidence>
<evidence type="ECO:0000259" key="1">
    <source>
        <dbReference type="Pfam" id="PF12680"/>
    </source>
</evidence>
<name>A0A1H5WKX8_9BACT</name>
<dbReference type="OrthoDB" id="1093013at2"/>
<dbReference type="GO" id="GO:0016853">
    <property type="term" value="F:isomerase activity"/>
    <property type="evidence" value="ECO:0007669"/>
    <property type="project" value="UniProtKB-KW"/>
</dbReference>
<organism evidence="2 3">
    <name type="scientific">Bryocella elongata</name>
    <dbReference type="NCBI Taxonomy" id="863522"/>
    <lineage>
        <taxon>Bacteria</taxon>
        <taxon>Pseudomonadati</taxon>
        <taxon>Acidobacteriota</taxon>
        <taxon>Terriglobia</taxon>
        <taxon>Terriglobales</taxon>
        <taxon>Acidobacteriaceae</taxon>
        <taxon>Bryocella</taxon>
    </lineage>
</organism>
<dbReference type="Proteomes" id="UP000236728">
    <property type="component" value="Unassembled WGS sequence"/>
</dbReference>
<accession>A0A1H5WKX8</accession>
<dbReference type="EMBL" id="FNVA01000002">
    <property type="protein sequence ID" value="SEF99587.1"/>
    <property type="molecule type" value="Genomic_DNA"/>
</dbReference>
<dbReference type="SUPFAM" id="SSF54427">
    <property type="entry name" value="NTF2-like"/>
    <property type="match status" value="1"/>
</dbReference>
<dbReference type="AlphaFoldDB" id="A0A1H5WKX8"/>
<dbReference type="Gene3D" id="3.10.450.50">
    <property type="match status" value="1"/>
</dbReference>
<sequence length="134" mass="15137">MTPQEPTPVQQENPQESVENFVAAINAHNLDAIFALLPRDHVFIDSVGHRLESAVAARTAWRGYFAMCPDYWIRLSDVLTDGELVLATGMVGGTIRATSWQTPAAFKVIIRNRKLQEWRVFADNKPVYEILARQ</sequence>
<protein>
    <submittedName>
        <fullName evidence="2">Ketosteroid isomerase homolog</fullName>
    </submittedName>
</protein>
<dbReference type="Pfam" id="PF12680">
    <property type="entry name" value="SnoaL_2"/>
    <property type="match status" value="1"/>
</dbReference>